<dbReference type="GO" id="GO:0046872">
    <property type="term" value="F:metal ion binding"/>
    <property type="evidence" value="ECO:0007669"/>
    <property type="project" value="UniProtKB-KW"/>
</dbReference>
<dbReference type="InterPro" id="IPR000573">
    <property type="entry name" value="AconitaseA/IPMdHydase_ssu_swvl"/>
</dbReference>
<gene>
    <name evidence="9" type="ORF">KL86SPO_50647</name>
</gene>
<dbReference type="NCBIfam" id="NF005558">
    <property type="entry name" value="PRK07229.1"/>
    <property type="match status" value="1"/>
</dbReference>
<comment type="cofactor">
    <cofactor evidence="1">
        <name>[4Fe-4S] cluster</name>
        <dbReference type="ChEBI" id="CHEBI:49883"/>
    </cofactor>
</comment>
<keyword evidence="5" id="KW-0408">Iron</keyword>
<keyword evidence="9" id="KW-0456">Lyase</keyword>
<organism evidence="9">
    <name type="scientific">uncultured Sporomusa sp</name>
    <dbReference type="NCBI Taxonomy" id="307249"/>
    <lineage>
        <taxon>Bacteria</taxon>
        <taxon>Bacillati</taxon>
        <taxon>Bacillota</taxon>
        <taxon>Negativicutes</taxon>
        <taxon>Selenomonadales</taxon>
        <taxon>Sporomusaceae</taxon>
        <taxon>Sporomusa</taxon>
        <taxon>environmental samples</taxon>
    </lineage>
</organism>
<dbReference type="SUPFAM" id="SSF53732">
    <property type="entry name" value="Aconitase iron-sulfur domain"/>
    <property type="match status" value="1"/>
</dbReference>
<evidence type="ECO:0000256" key="4">
    <source>
        <dbReference type="ARBA" id="ARBA00022723"/>
    </source>
</evidence>
<evidence type="ECO:0000256" key="2">
    <source>
        <dbReference type="ARBA" id="ARBA00007185"/>
    </source>
</evidence>
<dbReference type="PROSITE" id="PS00450">
    <property type="entry name" value="ACONITASE_1"/>
    <property type="match status" value="1"/>
</dbReference>
<proteinExistence type="inferred from homology"/>
<sequence>MGLTLTEKLIGQSLVDGQMIRGQRIGIRAHQTLSHDVNGVMSYLVLEAMGLTRVKVELAVHYIDHNMIQADYKNSDDHRFLQDITAKLGVICSRPGSGICHQLHLEHWGVPGKTLIGADSHTVAAGGIGMFSVGVGGFDGAMTMAGEPLYLTMPKIVNVRLTGKLPPFVSAKNIILELLRRVSIQGGVGKVFEYTGPGIATLNVAERSTITNMGQETGATTSVFPSDENTRRWMRAYHREEQWVPLQADTDAVYDEVIEIDLSQLEPLIALPHQPDRVVPVREAAGVKVDQVMLGSCTNTSLQDVLSIAHILGGKPIHRDVDAGLYPATRTVVRESIARGAHDKILSAGVRIFEPVCGGCNGCGFAPQSNGVSLRTTPRNFVGRSGTASDKVYLVAPETAAASALTGVITDPRELKLMPFTYEMPEVFVDDRDMFQPPAAEPDNIVIRRGPNLRPIPPMPALPDVTGGEVLVKVGDDITTDHICPAGALYLPIRSNIPELAKHAFKVVDDTFAERAAKAGGGLIVGGANYGQGSSREQAVMVPRYLGVKAVLARSFARLHLANLVNWGLLPLTFVNGDDFDDISQGDWLTLDTAVLAEGQQIIVRNETKAVAIAVASPLCQADLDSIKAGGRLNQVKAKNQNSRTHNAADTASG</sequence>
<dbReference type="SUPFAM" id="SSF52016">
    <property type="entry name" value="LeuD/IlvD-like"/>
    <property type="match status" value="1"/>
</dbReference>
<dbReference type="InterPro" id="IPR036008">
    <property type="entry name" value="Aconitase_4Fe-4S_dom"/>
</dbReference>
<dbReference type="GO" id="GO:0006099">
    <property type="term" value="P:tricarboxylic acid cycle"/>
    <property type="evidence" value="ECO:0007669"/>
    <property type="project" value="UniProtKB-UniPathway"/>
</dbReference>
<dbReference type="InterPro" id="IPR006250">
    <property type="entry name" value="Aconitase_put"/>
</dbReference>
<accession>A0A212LZ53</accession>
<feature type="domain" description="Aconitase/3-isopropylmalate dehydratase large subunit alpha/beta/alpha" evidence="7">
    <location>
        <begin position="25"/>
        <end position="407"/>
    </location>
</feature>
<dbReference type="Pfam" id="PF00330">
    <property type="entry name" value="Aconitase"/>
    <property type="match status" value="1"/>
</dbReference>
<dbReference type="UniPathway" id="UPA00223">
    <property type="reaction ID" value="UER00718"/>
</dbReference>
<dbReference type="InterPro" id="IPR018136">
    <property type="entry name" value="Aconitase_4Fe-4S_BS"/>
</dbReference>
<dbReference type="NCBIfam" id="TIGR01342">
    <property type="entry name" value="acon_putative"/>
    <property type="match status" value="1"/>
</dbReference>
<dbReference type="EC" id="4.2.1.3" evidence="9"/>
<dbReference type="InterPro" id="IPR015928">
    <property type="entry name" value="Aconitase/3IPM_dehydase_swvl"/>
</dbReference>
<evidence type="ECO:0000256" key="5">
    <source>
        <dbReference type="ARBA" id="ARBA00023004"/>
    </source>
</evidence>
<dbReference type="GO" id="GO:0051539">
    <property type="term" value="F:4 iron, 4 sulfur cluster binding"/>
    <property type="evidence" value="ECO:0007669"/>
    <property type="project" value="TreeGrafter"/>
</dbReference>
<dbReference type="InterPro" id="IPR015931">
    <property type="entry name" value="Acnase/IPM_dHydase_lsu_aba_1/3"/>
</dbReference>
<dbReference type="Gene3D" id="3.20.19.10">
    <property type="entry name" value="Aconitase, domain 4"/>
    <property type="match status" value="1"/>
</dbReference>
<feature type="domain" description="Aconitase A/isopropylmalate dehydratase small subunit swivel" evidence="8">
    <location>
        <begin position="523"/>
        <end position="576"/>
    </location>
</feature>
<reference evidence="9" key="1">
    <citation type="submission" date="2016-08" db="EMBL/GenBank/DDBJ databases">
        <authorList>
            <person name="Seilhamer J.J."/>
        </authorList>
    </citation>
    <scope>NUCLEOTIDE SEQUENCE</scope>
    <source>
        <strain evidence="9">86</strain>
    </source>
</reference>
<dbReference type="InterPro" id="IPR001030">
    <property type="entry name" value="Acoase/IPM_deHydtase_lsu_aba"/>
</dbReference>
<dbReference type="AlphaFoldDB" id="A0A212LZ53"/>
<dbReference type="PANTHER" id="PTHR43160:SF3">
    <property type="entry name" value="ACONITATE HYDRATASE, MITOCHONDRIAL"/>
    <property type="match status" value="1"/>
</dbReference>
<dbReference type="GO" id="GO:0005829">
    <property type="term" value="C:cytosol"/>
    <property type="evidence" value="ECO:0007669"/>
    <property type="project" value="TreeGrafter"/>
</dbReference>
<evidence type="ECO:0000256" key="3">
    <source>
        <dbReference type="ARBA" id="ARBA00011245"/>
    </source>
</evidence>
<evidence type="ECO:0000259" key="7">
    <source>
        <dbReference type="Pfam" id="PF00330"/>
    </source>
</evidence>
<dbReference type="EMBL" id="FMJE01000005">
    <property type="protein sequence ID" value="SCM82875.1"/>
    <property type="molecule type" value="Genomic_DNA"/>
</dbReference>
<evidence type="ECO:0000256" key="1">
    <source>
        <dbReference type="ARBA" id="ARBA00001966"/>
    </source>
</evidence>
<evidence type="ECO:0000256" key="6">
    <source>
        <dbReference type="ARBA" id="ARBA00023014"/>
    </source>
</evidence>
<protein>
    <submittedName>
        <fullName evidence="9">Aconitate hydratase</fullName>
        <ecNumber evidence="9">4.2.1.3</ecNumber>
    </submittedName>
</protein>
<keyword evidence="4" id="KW-0479">Metal-binding</keyword>
<name>A0A212LZ53_9FIRM</name>
<dbReference type="RefSeq" id="WP_288185439.1">
    <property type="nucleotide sequence ID" value="NZ_LT608335.1"/>
</dbReference>
<evidence type="ECO:0000313" key="9">
    <source>
        <dbReference type="EMBL" id="SCM82875.1"/>
    </source>
</evidence>
<comment type="subunit">
    <text evidence="3">Monomer.</text>
</comment>
<dbReference type="PRINTS" id="PR00415">
    <property type="entry name" value="ACONITASE"/>
</dbReference>
<dbReference type="Gene3D" id="3.30.499.10">
    <property type="entry name" value="Aconitase, domain 3"/>
    <property type="match status" value="2"/>
</dbReference>
<dbReference type="PANTHER" id="PTHR43160">
    <property type="entry name" value="ACONITATE HYDRATASE B"/>
    <property type="match status" value="1"/>
</dbReference>
<dbReference type="InterPro" id="IPR050926">
    <property type="entry name" value="Aconitase/IPM_isomerase"/>
</dbReference>
<evidence type="ECO:0000259" key="8">
    <source>
        <dbReference type="Pfam" id="PF00694"/>
    </source>
</evidence>
<comment type="similarity">
    <text evidence="2">Belongs to the aconitase/IPM isomerase family.</text>
</comment>
<dbReference type="GO" id="GO:0003994">
    <property type="term" value="F:aconitate hydratase activity"/>
    <property type="evidence" value="ECO:0007669"/>
    <property type="project" value="UniProtKB-EC"/>
</dbReference>
<keyword evidence="6" id="KW-0411">Iron-sulfur</keyword>
<dbReference type="Pfam" id="PF00694">
    <property type="entry name" value="Aconitase_C"/>
    <property type="match status" value="1"/>
</dbReference>